<keyword evidence="6 8" id="KW-0560">Oxidoreductase</keyword>
<dbReference type="Gene3D" id="3.40.430.10">
    <property type="entry name" value="Dihydrofolate Reductase, subunit A"/>
    <property type="match status" value="1"/>
</dbReference>
<dbReference type="InterPro" id="IPR017925">
    <property type="entry name" value="DHFR_CS"/>
</dbReference>
<reference evidence="11" key="1">
    <citation type="journal article" date="2014" name="Int. J. Syst. Evol. Microbiol.">
        <title>Complete genome sequence of Corynebacterium casei LMG S-19264T (=DSM 44701T), isolated from a smear-ripened cheese.</title>
        <authorList>
            <consortium name="US DOE Joint Genome Institute (JGI-PGF)"/>
            <person name="Walter F."/>
            <person name="Albersmeier A."/>
            <person name="Kalinowski J."/>
            <person name="Ruckert C."/>
        </authorList>
    </citation>
    <scope>NUCLEOTIDE SEQUENCE</scope>
    <source>
        <strain evidence="11">KCTC 23077</strain>
    </source>
</reference>
<dbReference type="Proteomes" id="UP000646426">
    <property type="component" value="Unassembled WGS sequence"/>
</dbReference>
<comment type="catalytic activity">
    <reaction evidence="8">
        <text>(6S)-5,6,7,8-tetrahydrofolate + NADP(+) = 7,8-dihydrofolate + NADPH + H(+)</text>
        <dbReference type="Rhea" id="RHEA:15009"/>
        <dbReference type="ChEBI" id="CHEBI:15378"/>
        <dbReference type="ChEBI" id="CHEBI:57451"/>
        <dbReference type="ChEBI" id="CHEBI:57453"/>
        <dbReference type="ChEBI" id="CHEBI:57783"/>
        <dbReference type="ChEBI" id="CHEBI:58349"/>
        <dbReference type="EC" id="1.5.1.3"/>
    </reaction>
</comment>
<dbReference type="PANTHER" id="PTHR48069">
    <property type="entry name" value="DIHYDROFOLATE REDUCTASE"/>
    <property type="match status" value="1"/>
</dbReference>
<dbReference type="GO" id="GO:0046452">
    <property type="term" value="P:dihydrofolate metabolic process"/>
    <property type="evidence" value="ECO:0007669"/>
    <property type="project" value="TreeGrafter"/>
</dbReference>
<dbReference type="GO" id="GO:0005829">
    <property type="term" value="C:cytosol"/>
    <property type="evidence" value="ECO:0007669"/>
    <property type="project" value="TreeGrafter"/>
</dbReference>
<evidence type="ECO:0000256" key="6">
    <source>
        <dbReference type="ARBA" id="ARBA00023002"/>
    </source>
</evidence>
<sequence>MIISLVVAMDHNRAIGRDNALPWQLPADLRRFKAITMGKPMLMGRRTAESLGRALPGRENLVLTRSGRAPFDGMVAVASVDEAIDHARTAGAEELCVIGGGQVFEACLPIATHLRFTYVDTEVKGADAWFPAYELKGWRETFREMHPTDGKHTSAFTFVDYERA</sequence>
<organism evidence="11 12">
    <name type="scientific">Cognatilysobacter bugurensis</name>
    <dbReference type="NCBI Taxonomy" id="543356"/>
    <lineage>
        <taxon>Bacteria</taxon>
        <taxon>Pseudomonadati</taxon>
        <taxon>Pseudomonadota</taxon>
        <taxon>Gammaproteobacteria</taxon>
        <taxon>Lysobacterales</taxon>
        <taxon>Lysobacteraceae</taxon>
        <taxon>Cognatilysobacter</taxon>
    </lineage>
</organism>
<keyword evidence="4 8" id="KW-0554">One-carbon metabolism</keyword>
<reference evidence="11" key="2">
    <citation type="submission" date="2020-09" db="EMBL/GenBank/DDBJ databases">
        <authorList>
            <person name="Sun Q."/>
            <person name="Kim S."/>
        </authorList>
    </citation>
    <scope>NUCLEOTIDE SEQUENCE</scope>
    <source>
        <strain evidence="11">KCTC 23077</strain>
    </source>
</reference>
<comment type="caution">
    <text evidence="11">The sequence shown here is derived from an EMBL/GenBank/DDBJ whole genome shotgun (WGS) entry which is preliminary data.</text>
</comment>
<evidence type="ECO:0000256" key="8">
    <source>
        <dbReference type="PIRNR" id="PIRNR000194"/>
    </source>
</evidence>
<evidence type="ECO:0000256" key="9">
    <source>
        <dbReference type="RuleBase" id="RU004474"/>
    </source>
</evidence>
<evidence type="ECO:0000256" key="5">
    <source>
        <dbReference type="ARBA" id="ARBA00022857"/>
    </source>
</evidence>
<dbReference type="AlphaFoldDB" id="A0A918T4E0"/>
<dbReference type="RefSeq" id="WP_189457896.1">
    <property type="nucleotide sequence ID" value="NZ_BMYD01000007.1"/>
</dbReference>
<evidence type="ECO:0000256" key="1">
    <source>
        <dbReference type="ARBA" id="ARBA00004903"/>
    </source>
</evidence>
<dbReference type="FunFam" id="3.40.430.10:FF:000001">
    <property type="entry name" value="Dihydrofolate reductase"/>
    <property type="match status" value="1"/>
</dbReference>
<dbReference type="PROSITE" id="PS00075">
    <property type="entry name" value="DHFR_1"/>
    <property type="match status" value="1"/>
</dbReference>
<dbReference type="SUPFAM" id="SSF53597">
    <property type="entry name" value="Dihydrofolate reductase-like"/>
    <property type="match status" value="1"/>
</dbReference>
<dbReference type="PRINTS" id="PR00070">
    <property type="entry name" value="DHFR"/>
</dbReference>
<dbReference type="EC" id="1.5.1.3" evidence="3 8"/>
<evidence type="ECO:0000256" key="3">
    <source>
        <dbReference type="ARBA" id="ARBA00012856"/>
    </source>
</evidence>
<dbReference type="Pfam" id="PF00186">
    <property type="entry name" value="DHFR_1"/>
    <property type="match status" value="1"/>
</dbReference>
<keyword evidence="5 8" id="KW-0521">NADP</keyword>
<gene>
    <name evidence="11" type="primary">folA</name>
    <name evidence="11" type="ORF">GCM10007067_29730</name>
</gene>
<dbReference type="PIRSF" id="PIRSF000194">
    <property type="entry name" value="DHFR"/>
    <property type="match status" value="1"/>
</dbReference>
<comment type="pathway">
    <text evidence="1 8">Cofactor biosynthesis; tetrahydrofolate biosynthesis; 5,6,7,8-tetrahydrofolate from 7,8-dihydrofolate: step 1/1.</text>
</comment>
<evidence type="ECO:0000256" key="2">
    <source>
        <dbReference type="ARBA" id="ARBA00009539"/>
    </source>
</evidence>
<dbReference type="GO" id="GO:0006730">
    <property type="term" value="P:one-carbon metabolic process"/>
    <property type="evidence" value="ECO:0007669"/>
    <property type="project" value="UniProtKB-KW"/>
</dbReference>
<dbReference type="CDD" id="cd00209">
    <property type="entry name" value="DHFR"/>
    <property type="match status" value="1"/>
</dbReference>
<proteinExistence type="inferred from homology"/>
<dbReference type="InterPro" id="IPR012259">
    <property type="entry name" value="DHFR"/>
</dbReference>
<dbReference type="GO" id="GO:0046654">
    <property type="term" value="P:tetrahydrofolate biosynthetic process"/>
    <property type="evidence" value="ECO:0007669"/>
    <property type="project" value="InterPro"/>
</dbReference>
<evidence type="ECO:0000259" key="10">
    <source>
        <dbReference type="PROSITE" id="PS51330"/>
    </source>
</evidence>
<evidence type="ECO:0000256" key="4">
    <source>
        <dbReference type="ARBA" id="ARBA00022563"/>
    </source>
</evidence>
<dbReference type="GO" id="GO:0004146">
    <property type="term" value="F:dihydrofolate reductase activity"/>
    <property type="evidence" value="ECO:0007669"/>
    <property type="project" value="UniProtKB-EC"/>
</dbReference>
<dbReference type="GO" id="GO:0046655">
    <property type="term" value="P:folic acid metabolic process"/>
    <property type="evidence" value="ECO:0007669"/>
    <property type="project" value="TreeGrafter"/>
</dbReference>
<dbReference type="InterPro" id="IPR024072">
    <property type="entry name" value="DHFR-like_dom_sf"/>
</dbReference>
<dbReference type="PANTHER" id="PTHR48069:SF3">
    <property type="entry name" value="DIHYDROFOLATE REDUCTASE"/>
    <property type="match status" value="1"/>
</dbReference>
<feature type="domain" description="DHFR" evidence="10">
    <location>
        <begin position="2"/>
        <end position="163"/>
    </location>
</feature>
<comment type="function">
    <text evidence="7 8">Key enzyme in folate metabolism. Catalyzes an essential reaction for de novo glycine and purine synthesis, and for DNA precursor synthesis.</text>
</comment>
<dbReference type="PROSITE" id="PS51330">
    <property type="entry name" value="DHFR_2"/>
    <property type="match status" value="1"/>
</dbReference>
<comment type="similarity">
    <text evidence="2 8 9">Belongs to the dihydrofolate reductase family.</text>
</comment>
<dbReference type="InterPro" id="IPR001796">
    <property type="entry name" value="DHFR_dom"/>
</dbReference>
<evidence type="ECO:0000313" key="12">
    <source>
        <dbReference type="Proteomes" id="UP000646426"/>
    </source>
</evidence>
<protein>
    <recommendedName>
        <fullName evidence="3 8">Dihydrofolate reductase</fullName>
        <ecNumber evidence="3 8">1.5.1.3</ecNumber>
    </recommendedName>
</protein>
<dbReference type="GO" id="GO:0070401">
    <property type="term" value="F:NADP+ binding"/>
    <property type="evidence" value="ECO:0007669"/>
    <property type="project" value="UniProtKB-ARBA"/>
</dbReference>
<dbReference type="EMBL" id="BMYD01000007">
    <property type="protein sequence ID" value="GHA89903.1"/>
    <property type="molecule type" value="Genomic_DNA"/>
</dbReference>
<keyword evidence="12" id="KW-1185">Reference proteome</keyword>
<evidence type="ECO:0000256" key="7">
    <source>
        <dbReference type="ARBA" id="ARBA00025067"/>
    </source>
</evidence>
<evidence type="ECO:0000313" key="11">
    <source>
        <dbReference type="EMBL" id="GHA89903.1"/>
    </source>
</evidence>
<accession>A0A918T4E0</accession>
<name>A0A918T4E0_9GAMM</name>